<accession>A0ABP9KSJ7</accession>
<dbReference type="SUPFAM" id="SSF54909">
    <property type="entry name" value="Dimeric alpha+beta barrel"/>
    <property type="match status" value="1"/>
</dbReference>
<dbReference type="InterPro" id="IPR011008">
    <property type="entry name" value="Dimeric_a/b-barrel"/>
</dbReference>
<dbReference type="EMBL" id="BAABHW010000001">
    <property type="protein sequence ID" value="GAA5064945.1"/>
    <property type="molecule type" value="Genomic_DNA"/>
</dbReference>
<dbReference type="InterPro" id="IPR007138">
    <property type="entry name" value="ABM_dom"/>
</dbReference>
<evidence type="ECO:0000259" key="1">
    <source>
        <dbReference type="Pfam" id="PF03992"/>
    </source>
</evidence>
<comment type="caution">
    <text evidence="2">The sequence shown here is derived from an EMBL/GenBank/DDBJ whole genome shotgun (WGS) entry which is preliminary data.</text>
</comment>
<proteinExistence type="predicted"/>
<organism evidence="2 3">
    <name type="scientific">[Roseibacterium] beibuensis</name>
    <dbReference type="NCBI Taxonomy" id="1193142"/>
    <lineage>
        <taxon>Bacteria</taxon>
        <taxon>Pseudomonadati</taxon>
        <taxon>Pseudomonadota</taxon>
        <taxon>Alphaproteobacteria</taxon>
        <taxon>Rhodobacterales</taxon>
        <taxon>Roseobacteraceae</taxon>
        <taxon>Roseicyclus</taxon>
    </lineage>
</organism>
<gene>
    <name evidence="2" type="ORF">GCM10023209_01970</name>
</gene>
<dbReference type="Proteomes" id="UP001499910">
    <property type="component" value="Unassembled WGS sequence"/>
</dbReference>
<evidence type="ECO:0000313" key="2">
    <source>
        <dbReference type="EMBL" id="GAA5064945.1"/>
    </source>
</evidence>
<protein>
    <recommendedName>
        <fullName evidence="1">ABM domain-containing protein</fullName>
    </recommendedName>
</protein>
<reference evidence="3" key="1">
    <citation type="journal article" date="2019" name="Int. J. Syst. Evol. Microbiol.">
        <title>The Global Catalogue of Microorganisms (GCM) 10K type strain sequencing project: providing services to taxonomists for standard genome sequencing and annotation.</title>
        <authorList>
            <consortium name="The Broad Institute Genomics Platform"/>
            <consortium name="The Broad Institute Genome Sequencing Center for Infectious Disease"/>
            <person name="Wu L."/>
            <person name="Ma J."/>
        </authorList>
    </citation>
    <scope>NUCLEOTIDE SEQUENCE [LARGE SCALE GENOMIC DNA]</scope>
    <source>
        <strain evidence="3">JCM 18015</strain>
    </source>
</reference>
<name>A0ABP9KSJ7_9RHOB</name>
<dbReference type="Pfam" id="PF03992">
    <property type="entry name" value="ABM"/>
    <property type="match status" value="1"/>
</dbReference>
<evidence type="ECO:0000313" key="3">
    <source>
        <dbReference type="Proteomes" id="UP001499910"/>
    </source>
</evidence>
<sequence>MINVFEVPEGRLSETISAWEAARDYLEEQPGYVSTELHRALAEDARFALVNVAIWRSVDDFMAASRAMAENDLFPEVEGLGVNPALYRVIEGAE</sequence>
<feature type="domain" description="ABM" evidence="1">
    <location>
        <begin position="2"/>
        <end position="64"/>
    </location>
</feature>
<dbReference type="Gene3D" id="3.30.70.100">
    <property type="match status" value="1"/>
</dbReference>
<keyword evidence="3" id="KW-1185">Reference proteome</keyword>